<comment type="function">
    <text evidence="1">Nitronate monooxygenase that uses molecular oxygen to catalyze the oxidative denitrification of alkyl nitronates. Acts on propionate 3-nitronate (P3N), the presumed physiological substrate. Probably functions in the detoxification of P3N, a metabolic poison produced by plants and fungi as a defense mechanism.</text>
</comment>
<organism evidence="6 7">
    <name type="scientific">Lacticaseibacillus camelliae DSM 22697 = JCM 13995</name>
    <dbReference type="NCBI Taxonomy" id="1423730"/>
    <lineage>
        <taxon>Bacteria</taxon>
        <taxon>Bacillati</taxon>
        <taxon>Bacillota</taxon>
        <taxon>Bacilli</taxon>
        <taxon>Lactobacillales</taxon>
        <taxon>Lactobacillaceae</taxon>
        <taxon>Lacticaseibacillus</taxon>
    </lineage>
</organism>
<keyword evidence="4" id="KW-0288">FMN</keyword>
<accession>A0A0R2F8J6</accession>
<protein>
    <recommendedName>
        <fullName evidence="2">Probable nitronate monooxygenase</fullName>
    </recommendedName>
</protein>
<dbReference type="InterPro" id="IPR004136">
    <property type="entry name" value="NMO"/>
</dbReference>
<dbReference type="InterPro" id="IPR013785">
    <property type="entry name" value="Aldolase_TIM"/>
</dbReference>
<proteinExistence type="predicted"/>
<dbReference type="Proteomes" id="UP000050865">
    <property type="component" value="Unassembled WGS sequence"/>
</dbReference>
<dbReference type="STRING" id="1423730.FC75_GL002286"/>
<comment type="caution">
    <text evidence="6">The sequence shown here is derived from an EMBL/GenBank/DDBJ whole genome shotgun (WGS) entry which is preliminary data.</text>
</comment>
<gene>
    <name evidence="6" type="ORF">FC75_GL002286</name>
</gene>
<dbReference type="Gene3D" id="3.20.20.70">
    <property type="entry name" value="Aldolase class I"/>
    <property type="match status" value="1"/>
</dbReference>
<dbReference type="CDD" id="cd04730">
    <property type="entry name" value="NPD_like"/>
    <property type="match status" value="1"/>
</dbReference>
<dbReference type="PANTHER" id="PTHR32332:SF20">
    <property type="entry name" value="2-NITROPROPANE DIOXYGENASE-LIKE PROTEIN"/>
    <property type="match status" value="1"/>
</dbReference>
<keyword evidence="5" id="KW-0560">Oxidoreductase</keyword>
<dbReference type="PANTHER" id="PTHR32332">
    <property type="entry name" value="2-NITROPROPANE DIOXYGENASE"/>
    <property type="match status" value="1"/>
</dbReference>
<evidence type="ECO:0000256" key="3">
    <source>
        <dbReference type="ARBA" id="ARBA00022630"/>
    </source>
</evidence>
<evidence type="ECO:0000256" key="4">
    <source>
        <dbReference type="ARBA" id="ARBA00022643"/>
    </source>
</evidence>
<sequence length="302" mass="30365">MQLAGGGLMTTILGTRLPLIQGALAGISQACLVGAVANAGGLGVLTTSDKNVSSLAKAIDGVHTYTDEPFAVNLMLQQDNIAELVPYLIDHPVPVVTTSAGTPKRFVKELRAVGTKVIAVIPSVKVAKKMAALGVDALVAEGMESGGHIGTQTTMSLVRQVTAAVDLPVFAAGGIIDAAGVKAAQALGAVGVQVGTAFLAAHETPISAAYKAAVVAATDTSTVVTGRALGDAVRCLKNPLTDQYFVAESLGASNIELHALLDGSLAKAIAGDVAHGTLMAGQIAGMVNGTAPAQTIVDRLFP</sequence>
<name>A0A0R2F8J6_9LACO</name>
<evidence type="ECO:0000313" key="7">
    <source>
        <dbReference type="Proteomes" id="UP000050865"/>
    </source>
</evidence>
<keyword evidence="7" id="KW-1185">Reference proteome</keyword>
<dbReference type="PATRIC" id="fig|1423730.4.peg.2374"/>
<evidence type="ECO:0000256" key="5">
    <source>
        <dbReference type="ARBA" id="ARBA00023002"/>
    </source>
</evidence>
<reference evidence="6 7" key="1">
    <citation type="journal article" date="2015" name="Genome Announc.">
        <title>Expanding the biotechnology potential of lactobacilli through comparative genomics of 213 strains and associated genera.</title>
        <authorList>
            <person name="Sun Z."/>
            <person name="Harris H.M."/>
            <person name="McCann A."/>
            <person name="Guo C."/>
            <person name="Argimon S."/>
            <person name="Zhang W."/>
            <person name="Yang X."/>
            <person name="Jeffery I.B."/>
            <person name="Cooney J.C."/>
            <person name="Kagawa T.F."/>
            <person name="Liu W."/>
            <person name="Song Y."/>
            <person name="Salvetti E."/>
            <person name="Wrobel A."/>
            <person name="Rasinkangas P."/>
            <person name="Parkhill J."/>
            <person name="Rea M.C."/>
            <person name="O'Sullivan O."/>
            <person name="Ritari J."/>
            <person name="Douillard F.P."/>
            <person name="Paul Ross R."/>
            <person name="Yang R."/>
            <person name="Briner A.E."/>
            <person name="Felis G.E."/>
            <person name="de Vos W.M."/>
            <person name="Barrangou R."/>
            <person name="Klaenhammer T.R."/>
            <person name="Caufield P.W."/>
            <person name="Cui Y."/>
            <person name="Zhang H."/>
            <person name="O'Toole P.W."/>
        </authorList>
    </citation>
    <scope>NUCLEOTIDE SEQUENCE [LARGE SCALE GENOMIC DNA]</scope>
    <source>
        <strain evidence="6 7">DSM 22697</strain>
    </source>
</reference>
<dbReference type="AlphaFoldDB" id="A0A0R2F8J6"/>
<dbReference type="GO" id="GO:0018580">
    <property type="term" value="F:nitronate monooxygenase activity"/>
    <property type="evidence" value="ECO:0007669"/>
    <property type="project" value="InterPro"/>
</dbReference>
<dbReference type="SUPFAM" id="SSF51412">
    <property type="entry name" value="Inosine monophosphate dehydrogenase (IMPDH)"/>
    <property type="match status" value="1"/>
</dbReference>
<evidence type="ECO:0000256" key="1">
    <source>
        <dbReference type="ARBA" id="ARBA00003535"/>
    </source>
</evidence>
<evidence type="ECO:0000256" key="2">
    <source>
        <dbReference type="ARBA" id="ARBA00013457"/>
    </source>
</evidence>
<evidence type="ECO:0000313" key="6">
    <source>
        <dbReference type="EMBL" id="KRN21484.1"/>
    </source>
</evidence>
<dbReference type="Pfam" id="PF03060">
    <property type="entry name" value="NMO"/>
    <property type="match status" value="2"/>
</dbReference>
<dbReference type="EMBL" id="AYZJ01000050">
    <property type="protein sequence ID" value="KRN21484.1"/>
    <property type="molecule type" value="Genomic_DNA"/>
</dbReference>
<keyword evidence="3" id="KW-0285">Flavoprotein</keyword>